<evidence type="ECO:0000313" key="3">
    <source>
        <dbReference type="Proteomes" id="UP000685013"/>
    </source>
</evidence>
<feature type="transmembrane region" description="Helical" evidence="1">
    <location>
        <begin position="125"/>
        <end position="146"/>
    </location>
</feature>
<sequence length="225" mass="25116">MKWILKRIPSSSSTPASDSAAVPILFLYDDFSFRHGPFPPSLPLLLIPSEGIASYYEGVFEAKGKSMSVCIGSNTYTDPDPLLLLPWSWNVTNRTVSASSIWNLDPSKLFETEVKNDKLEQLEATLLYTLLMIMLFLQAGGSLSPVKTWPIDPWWKTFSCCAPCSKNSCKRWLVVVIITLTCLLIMAINLAGVKRSLKNSQPDWIGDPCFNHQYRWAGITCSEGS</sequence>
<evidence type="ECO:0000313" key="2">
    <source>
        <dbReference type="EMBL" id="KAG6574998.1"/>
    </source>
</evidence>
<feature type="non-terminal residue" evidence="2">
    <location>
        <position position="1"/>
    </location>
</feature>
<feature type="transmembrane region" description="Helical" evidence="1">
    <location>
        <begin position="172"/>
        <end position="191"/>
    </location>
</feature>
<dbReference type="EMBL" id="JAGKQH010000017">
    <property type="protein sequence ID" value="KAG6574998.1"/>
    <property type="molecule type" value="Genomic_DNA"/>
</dbReference>
<evidence type="ECO:0000256" key="1">
    <source>
        <dbReference type="SAM" id="Phobius"/>
    </source>
</evidence>
<keyword evidence="1" id="KW-0472">Membrane</keyword>
<comment type="caution">
    <text evidence="2">The sequence shown here is derived from an EMBL/GenBank/DDBJ whole genome shotgun (WGS) entry which is preliminary data.</text>
</comment>
<dbReference type="AlphaFoldDB" id="A0AAV6M3J6"/>
<name>A0AAV6M3J6_9ROSI</name>
<gene>
    <name evidence="2" type="ORF">SDJN03_25637</name>
</gene>
<organism evidence="2 3">
    <name type="scientific">Cucurbita argyrosperma subsp. sororia</name>
    <dbReference type="NCBI Taxonomy" id="37648"/>
    <lineage>
        <taxon>Eukaryota</taxon>
        <taxon>Viridiplantae</taxon>
        <taxon>Streptophyta</taxon>
        <taxon>Embryophyta</taxon>
        <taxon>Tracheophyta</taxon>
        <taxon>Spermatophyta</taxon>
        <taxon>Magnoliopsida</taxon>
        <taxon>eudicotyledons</taxon>
        <taxon>Gunneridae</taxon>
        <taxon>Pentapetalae</taxon>
        <taxon>rosids</taxon>
        <taxon>fabids</taxon>
        <taxon>Cucurbitales</taxon>
        <taxon>Cucurbitaceae</taxon>
        <taxon>Cucurbiteae</taxon>
        <taxon>Cucurbita</taxon>
    </lineage>
</organism>
<accession>A0AAV6M3J6</accession>
<keyword evidence="1" id="KW-0812">Transmembrane</keyword>
<protein>
    <submittedName>
        <fullName evidence="2">Uncharacterized protein</fullName>
    </submittedName>
</protein>
<reference evidence="2 3" key="1">
    <citation type="journal article" date="2021" name="Hortic Res">
        <title>The domestication of Cucurbita argyrosperma as revealed by the genome of its wild relative.</title>
        <authorList>
            <person name="Barrera-Redondo J."/>
            <person name="Sanchez-de la Vega G."/>
            <person name="Aguirre-Liguori J.A."/>
            <person name="Castellanos-Morales G."/>
            <person name="Gutierrez-Guerrero Y.T."/>
            <person name="Aguirre-Dugua X."/>
            <person name="Aguirre-Planter E."/>
            <person name="Tenaillon M.I."/>
            <person name="Lira-Saade R."/>
            <person name="Eguiarte L.E."/>
        </authorList>
    </citation>
    <scope>NUCLEOTIDE SEQUENCE [LARGE SCALE GENOMIC DNA]</scope>
    <source>
        <strain evidence="2">JBR-2021</strain>
    </source>
</reference>
<proteinExistence type="predicted"/>
<keyword evidence="1" id="KW-1133">Transmembrane helix</keyword>
<keyword evidence="3" id="KW-1185">Reference proteome</keyword>
<dbReference type="Proteomes" id="UP000685013">
    <property type="component" value="Chromosome 17"/>
</dbReference>